<dbReference type="PANTHER" id="PTHR36169">
    <property type="entry name" value="ETHANOLAMINE UTILIZATION PROTEIN EUTQ"/>
    <property type="match status" value="1"/>
</dbReference>
<dbReference type="EMBL" id="JABZQH010000205">
    <property type="protein sequence ID" value="MBF1352591.1"/>
    <property type="molecule type" value="Genomic_DNA"/>
</dbReference>
<dbReference type="Pfam" id="PF06249">
    <property type="entry name" value="EutQ"/>
    <property type="match status" value="1"/>
</dbReference>
<evidence type="ECO:0000313" key="2">
    <source>
        <dbReference type="Proteomes" id="UP000722050"/>
    </source>
</evidence>
<protein>
    <submittedName>
        <fullName evidence="1">DUF861 domain-containing protein</fullName>
    </submittedName>
</protein>
<dbReference type="SUPFAM" id="SSF51182">
    <property type="entry name" value="RmlC-like cupins"/>
    <property type="match status" value="1"/>
</dbReference>
<organism evidence="1 2">
    <name type="scientific">Mogibacterium diversum</name>
    <dbReference type="NCBI Taxonomy" id="114527"/>
    <lineage>
        <taxon>Bacteria</taxon>
        <taxon>Bacillati</taxon>
        <taxon>Bacillota</taxon>
        <taxon>Clostridia</taxon>
        <taxon>Peptostreptococcales</taxon>
        <taxon>Anaerovoracaceae</taxon>
        <taxon>Mogibacterium</taxon>
    </lineage>
</organism>
<dbReference type="CDD" id="cd02228">
    <property type="entry name" value="cupin_EutQ"/>
    <property type="match status" value="1"/>
</dbReference>
<dbReference type="AlphaFoldDB" id="A0A930EJ73"/>
<proteinExistence type="predicted"/>
<sequence>IVEDSQVVDGQPECKGQSLVSSSINKSVIAEIVQQVLASRGQSASSGYTAVRDTSGLKLVRGHSVTYEAFDTGKPTTCVKYREVISKDESSVSAGFLTIDHSSFTWTLTGYEETDIVLEGSLSITINGKTYYANQGDVLHIPKDSTVIWDAVDHVKLFYTTYPADWAD</sequence>
<evidence type="ECO:0000313" key="1">
    <source>
        <dbReference type="EMBL" id="MBF1352591.1"/>
    </source>
</evidence>
<dbReference type="PANTHER" id="PTHR36169:SF1">
    <property type="entry name" value="ACETATE KINASE EUTQ"/>
    <property type="match status" value="1"/>
</dbReference>
<dbReference type="InterPro" id="IPR010424">
    <property type="entry name" value="EutQ"/>
</dbReference>
<name>A0A930EJ73_9FIRM</name>
<dbReference type="InterPro" id="IPR011051">
    <property type="entry name" value="RmlC_Cupin_sf"/>
</dbReference>
<reference evidence="1" key="1">
    <citation type="submission" date="2020-04" db="EMBL/GenBank/DDBJ databases">
        <title>Deep metagenomics examines the oral microbiome during advanced dental caries in children, revealing novel taxa and co-occurrences with host molecules.</title>
        <authorList>
            <person name="Baker J.L."/>
            <person name="Morton J.T."/>
            <person name="Dinis M."/>
            <person name="Alvarez R."/>
            <person name="Tran N.C."/>
            <person name="Knight R."/>
            <person name="Edlund A."/>
        </authorList>
    </citation>
    <scope>NUCLEOTIDE SEQUENCE</scope>
    <source>
        <strain evidence="1">JCVI_24_bin.8</strain>
    </source>
</reference>
<dbReference type="InterPro" id="IPR014710">
    <property type="entry name" value="RmlC-like_jellyroll"/>
</dbReference>
<dbReference type="Gene3D" id="2.60.120.10">
    <property type="entry name" value="Jelly Rolls"/>
    <property type="match status" value="1"/>
</dbReference>
<feature type="non-terminal residue" evidence="1">
    <location>
        <position position="1"/>
    </location>
</feature>
<accession>A0A930EJ73</accession>
<gene>
    <name evidence="1" type="ORF">HXM71_05690</name>
</gene>
<comment type="caution">
    <text evidence="1">The sequence shown here is derived from an EMBL/GenBank/DDBJ whole genome shotgun (WGS) entry which is preliminary data.</text>
</comment>
<dbReference type="Proteomes" id="UP000722050">
    <property type="component" value="Unassembled WGS sequence"/>
</dbReference>